<dbReference type="Gene3D" id="2.30.38.10">
    <property type="entry name" value="Luciferase, Domain 3"/>
    <property type="match status" value="1"/>
</dbReference>
<dbReference type="EMBL" id="JBFDAA010000015">
    <property type="protein sequence ID" value="KAL1117776.1"/>
    <property type="molecule type" value="Genomic_DNA"/>
</dbReference>
<keyword evidence="4" id="KW-0576">Peroxisome</keyword>
<dbReference type="GO" id="GO:0005777">
    <property type="term" value="C:peroxisome"/>
    <property type="evidence" value="ECO:0007669"/>
    <property type="project" value="UniProtKB-SubCell"/>
</dbReference>
<evidence type="ECO:0000313" key="8">
    <source>
        <dbReference type="Proteomes" id="UP001558652"/>
    </source>
</evidence>
<evidence type="ECO:0008006" key="9">
    <source>
        <dbReference type="Google" id="ProtNLM"/>
    </source>
</evidence>
<evidence type="ECO:0000313" key="7">
    <source>
        <dbReference type="EMBL" id="KAL1117776.1"/>
    </source>
</evidence>
<evidence type="ECO:0000256" key="2">
    <source>
        <dbReference type="ARBA" id="ARBA00006432"/>
    </source>
</evidence>
<dbReference type="InterPro" id="IPR045851">
    <property type="entry name" value="AMP-bd_C_sf"/>
</dbReference>
<comment type="subcellular location">
    <subcellularLocation>
        <location evidence="1">Peroxisome</location>
    </subcellularLocation>
</comment>
<keyword evidence="8" id="KW-1185">Reference proteome</keyword>
<comment type="similarity">
    <text evidence="2">Belongs to the ATP-dependent AMP-binding enzyme family.</text>
</comment>
<gene>
    <name evidence="7" type="ORF">AAG570_004091</name>
</gene>
<dbReference type="InterPro" id="IPR000873">
    <property type="entry name" value="AMP-dep_synth/lig_dom"/>
</dbReference>
<evidence type="ECO:0000259" key="5">
    <source>
        <dbReference type="Pfam" id="PF00501"/>
    </source>
</evidence>
<proteinExistence type="inferred from homology"/>
<evidence type="ECO:0000256" key="4">
    <source>
        <dbReference type="ARBA" id="ARBA00023140"/>
    </source>
</evidence>
<name>A0ABD0Y2U5_9HEMI</name>
<dbReference type="SUPFAM" id="SSF56801">
    <property type="entry name" value="Acetyl-CoA synthetase-like"/>
    <property type="match status" value="1"/>
</dbReference>
<dbReference type="PANTHER" id="PTHR24096">
    <property type="entry name" value="LONG-CHAIN-FATTY-ACID--COA LIGASE"/>
    <property type="match status" value="1"/>
</dbReference>
<dbReference type="Pfam" id="PF13193">
    <property type="entry name" value="AMP-binding_C"/>
    <property type="match status" value="1"/>
</dbReference>
<sequence>MPKGVMLSHNNITTVMKASGKFVSGDDKFFGLMPFHHAFGLILMLYGLCEGSQVITMAKLKWEAFVNALSDYQVTVLFLVPSLLVSLGKHEGVTAERMKSVRRIFSGASQINPKYQEIMSNCFPHIELYHSYGMTETCFVTYCGKYRPDKPGSCGLLVDTIKCKVIDANGDEVKANEMGEFCFKGPTVMKGYLNNDEATRESIDENGWLHSGDIGYFDEDGYYFVKERIKEIIKYQGHQISPSEIESVLMLHKGVTDAAVVGVPDPHYGELPRAYVVKTDSNITEEELVKFINGKF</sequence>
<feature type="domain" description="AMP-dependent synthetase/ligase" evidence="5">
    <location>
        <begin position="1"/>
        <end position="193"/>
    </location>
</feature>
<organism evidence="7 8">
    <name type="scientific">Ranatra chinensis</name>
    <dbReference type="NCBI Taxonomy" id="642074"/>
    <lineage>
        <taxon>Eukaryota</taxon>
        <taxon>Metazoa</taxon>
        <taxon>Ecdysozoa</taxon>
        <taxon>Arthropoda</taxon>
        <taxon>Hexapoda</taxon>
        <taxon>Insecta</taxon>
        <taxon>Pterygota</taxon>
        <taxon>Neoptera</taxon>
        <taxon>Paraneoptera</taxon>
        <taxon>Hemiptera</taxon>
        <taxon>Heteroptera</taxon>
        <taxon>Panheteroptera</taxon>
        <taxon>Nepomorpha</taxon>
        <taxon>Nepidae</taxon>
        <taxon>Ranatrinae</taxon>
        <taxon>Ranatra</taxon>
    </lineage>
</organism>
<dbReference type="InterPro" id="IPR025110">
    <property type="entry name" value="AMP-bd_C"/>
</dbReference>
<dbReference type="Gene3D" id="3.30.300.30">
    <property type="match status" value="1"/>
</dbReference>
<dbReference type="Gene3D" id="3.40.50.980">
    <property type="match status" value="1"/>
</dbReference>
<evidence type="ECO:0000256" key="3">
    <source>
        <dbReference type="ARBA" id="ARBA00022598"/>
    </source>
</evidence>
<evidence type="ECO:0000259" key="6">
    <source>
        <dbReference type="Pfam" id="PF13193"/>
    </source>
</evidence>
<dbReference type="AlphaFoldDB" id="A0ABD0Y2U5"/>
<feature type="domain" description="AMP-binding enzyme C-terminal" evidence="6">
    <location>
        <begin position="244"/>
        <end position="294"/>
    </location>
</feature>
<accession>A0ABD0Y2U5</accession>
<reference evidence="7 8" key="1">
    <citation type="submission" date="2024-07" db="EMBL/GenBank/DDBJ databases">
        <title>Chromosome-level genome assembly of the water stick insect Ranatra chinensis (Heteroptera: Nepidae).</title>
        <authorList>
            <person name="Liu X."/>
        </authorList>
    </citation>
    <scope>NUCLEOTIDE SEQUENCE [LARGE SCALE GENOMIC DNA]</scope>
    <source>
        <strain evidence="7">Cailab_2021Rc</strain>
        <tissue evidence="7">Muscle</tissue>
    </source>
</reference>
<keyword evidence="3" id="KW-0436">Ligase</keyword>
<dbReference type="GO" id="GO:0016874">
    <property type="term" value="F:ligase activity"/>
    <property type="evidence" value="ECO:0007669"/>
    <property type="project" value="UniProtKB-KW"/>
</dbReference>
<protein>
    <recommendedName>
        <fullName evidence="9">Luciferase</fullName>
    </recommendedName>
</protein>
<comment type="caution">
    <text evidence="7">The sequence shown here is derived from an EMBL/GenBank/DDBJ whole genome shotgun (WGS) entry which is preliminary data.</text>
</comment>
<dbReference type="Proteomes" id="UP001558652">
    <property type="component" value="Unassembled WGS sequence"/>
</dbReference>
<evidence type="ECO:0000256" key="1">
    <source>
        <dbReference type="ARBA" id="ARBA00004275"/>
    </source>
</evidence>
<dbReference type="Pfam" id="PF00501">
    <property type="entry name" value="AMP-binding"/>
    <property type="match status" value="1"/>
</dbReference>
<dbReference type="PANTHER" id="PTHR24096:SF149">
    <property type="entry name" value="AMP-BINDING DOMAIN-CONTAINING PROTEIN-RELATED"/>
    <property type="match status" value="1"/>
</dbReference>